<evidence type="ECO:0008006" key="5">
    <source>
        <dbReference type="Google" id="ProtNLM"/>
    </source>
</evidence>
<evidence type="ECO:0000256" key="2">
    <source>
        <dbReference type="SAM" id="MobiDB-lite"/>
    </source>
</evidence>
<reference evidence="3" key="1">
    <citation type="submission" date="2022-07" db="EMBL/GenBank/DDBJ databases">
        <title>Fungi with potential for degradation of polypropylene.</title>
        <authorList>
            <person name="Gostincar C."/>
        </authorList>
    </citation>
    <scope>NUCLEOTIDE SEQUENCE</scope>
    <source>
        <strain evidence="3">EXF-13287</strain>
    </source>
</reference>
<organism evidence="3 4">
    <name type="scientific">Coniochaeta hoffmannii</name>
    <dbReference type="NCBI Taxonomy" id="91930"/>
    <lineage>
        <taxon>Eukaryota</taxon>
        <taxon>Fungi</taxon>
        <taxon>Dikarya</taxon>
        <taxon>Ascomycota</taxon>
        <taxon>Pezizomycotina</taxon>
        <taxon>Sordariomycetes</taxon>
        <taxon>Sordariomycetidae</taxon>
        <taxon>Coniochaetales</taxon>
        <taxon>Coniochaetaceae</taxon>
        <taxon>Coniochaeta</taxon>
    </lineage>
</organism>
<dbReference type="Proteomes" id="UP001174691">
    <property type="component" value="Unassembled WGS sequence"/>
</dbReference>
<feature type="coiled-coil region" evidence="1">
    <location>
        <begin position="412"/>
        <end position="439"/>
    </location>
</feature>
<feature type="compositionally biased region" description="Basic and acidic residues" evidence="2">
    <location>
        <begin position="67"/>
        <end position="82"/>
    </location>
</feature>
<name>A0AA38VPQ3_9PEZI</name>
<dbReference type="InterPro" id="IPR025212">
    <property type="entry name" value="CAD_CENP-Q"/>
</dbReference>
<dbReference type="Pfam" id="PF13094">
    <property type="entry name" value="CENP-Q"/>
    <property type="match status" value="1"/>
</dbReference>
<feature type="region of interest" description="Disordered" evidence="2">
    <location>
        <begin position="1"/>
        <end position="271"/>
    </location>
</feature>
<accession>A0AA38VPQ3</accession>
<evidence type="ECO:0000313" key="4">
    <source>
        <dbReference type="Proteomes" id="UP001174691"/>
    </source>
</evidence>
<feature type="compositionally biased region" description="Polar residues" evidence="2">
    <location>
        <begin position="215"/>
        <end position="225"/>
    </location>
</feature>
<dbReference type="AlphaFoldDB" id="A0AA38VPQ3"/>
<feature type="compositionally biased region" description="Basic and acidic residues" evidence="2">
    <location>
        <begin position="375"/>
        <end position="384"/>
    </location>
</feature>
<sequence length="554" mass="60495">MAPESSNQKRKRGAPAAVARSDASRRDTRRRKTDEQSEATVYDPLAEQATFAGNKENENSGKGGRPKKGESKKANAEADGVRRSKRDRRSADDNPWWISAPNGPDEQQGKGGDISLPPKKRARTSQDVARTGPKAQGVRSRTAAEQTSPAQTKAGKTPRRSKAPTASPAVATAQPDPDPKRRGRPRKSDNPTAGDGEQPVEDTPEPSKWDRPRLSSVSINGQTPTRDVGKKSSATKAQPPKITATGGNRASIASQRRVSNNPSSQDTNASVAEMDDELEASLPQVPKYRHIEQRTRQVPQSIIKAKWAPLDGASIDAITSILSDASRPVLLRLRDRELRHQQGQNILRIFAGRLQSKLRKGMPFPPPTAKVAGSKGDKIDSGGGHVEELNFETTVASIESMQTMLDPILHSVALLEKEKAKEEAALEKEYETLRTLESNARAEARTWRERLKKSHPLAPEPLKQHGLPELDRDAGEVLALSKQRRPPLTPLFHDAKDEGLLSMSQQIASHMESIHKNVQPIRDVLPAIGKSRAALQGALQTHLAPQQLEKVILG</sequence>
<protein>
    <recommendedName>
        <fullName evidence="5">Kinetochore protein fta7</fullName>
    </recommendedName>
</protein>
<keyword evidence="4" id="KW-1185">Reference proteome</keyword>
<proteinExistence type="predicted"/>
<keyword evidence="1" id="KW-0175">Coiled coil</keyword>
<gene>
    <name evidence="3" type="ORF">NKR19_g781</name>
</gene>
<evidence type="ECO:0000256" key="1">
    <source>
        <dbReference type="SAM" id="Coils"/>
    </source>
</evidence>
<dbReference type="EMBL" id="JANBVN010000007">
    <property type="protein sequence ID" value="KAJ9165066.1"/>
    <property type="molecule type" value="Genomic_DNA"/>
</dbReference>
<feature type="compositionally biased region" description="Polar residues" evidence="2">
    <location>
        <begin position="245"/>
        <end position="270"/>
    </location>
</feature>
<evidence type="ECO:0000313" key="3">
    <source>
        <dbReference type="EMBL" id="KAJ9165066.1"/>
    </source>
</evidence>
<comment type="caution">
    <text evidence="3">The sequence shown here is derived from an EMBL/GenBank/DDBJ whole genome shotgun (WGS) entry which is preliminary data.</text>
</comment>
<feature type="region of interest" description="Disordered" evidence="2">
    <location>
        <begin position="360"/>
        <end position="384"/>
    </location>
</feature>